<comment type="caution">
    <text evidence="2">The sequence shown here is derived from an EMBL/GenBank/DDBJ whole genome shotgun (WGS) entry which is preliminary data.</text>
</comment>
<name>A0AAV0FX59_9ASTE</name>
<evidence type="ECO:0000313" key="3">
    <source>
        <dbReference type="Proteomes" id="UP001152523"/>
    </source>
</evidence>
<feature type="region of interest" description="Disordered" evidence="1">
    <location>
        <begin position="95"/>
        <end position="123"/>
    </location>
</feature>
<dbReference type="EMBL" id="CAMAPF010001020">
    <property type="protein sequence ID" value="CAH9139903.1"/>
    <property type="molecule type" value="Genomic_DNA"/>
</dbReference>
<evidence type="ECO:0000313" key="2">
    <source>
        <dbReference type="EMBL" id="CAH9139903.1"/>
    </source>
</evidence>
<evidence type="ECO:0000256" key="1">
    <source>
        <dbReference type="SAM" id="MobiDB-lite"/>
    </source>
</evidence>
<proteinExistence type="predicted"/>
<keyword evidence="3" id="KW-1185">Reference proteome</keyword>
<gene>
    <name evidence="2" type="ORF">CEPIT_LOCUS37934</name>
</gene>
<dbReference type="AlphaFoldDB" id="A0AAV0FX59"/>
<protein>
    <submittedName>
        <fullName evidence="2">Uncharacterized protein</fullName>
    </submittedName>
</protein>
<organism evidence="2 3">
    <name type="scientific">Cuscuta epithymum</name>
    <dbReference type="NCBI Taxonomy" id="186058"/>
    <lineage>
        <taxon>Eukaryota</taxon>
        <taxon>Viridiplantae</taxon>
        <taxon>Streptophyta</taxon>
        <taxon>Embryophyta</taxon>
        <taxon>Tracheophyta</taxon>
        <taxon>Spermatophyta</taxon>
        <taxon>Magnoliopsida</taxon>
        <taxon>eudicotyledons</taxon>
        <taxon>Gunneridae</taxon>
        <taxon>Pentapetalae</taxon>
        <taxon>asterids</taxon>
        <taxon>lamiids</taxon>
        <taxon>Solanales</taxon>
        <taxon>Convolvulaceae</taxon>
        <taxon>Cuscuteae</taxon>
        <taxon>Cuscuta</taxon>
        <taxon>Cuscuta subgen. Cuscuta</taxon>
    </lineage>
</organism>
<reference evidence="2" key="1">
    <citation type="submission" date="2022-07" db="EMBL/GenBank/DDBJ databases">
        <authorList>
            <person name="Macas J."/>
            <person name="Novak P."/>
            <person name="Neumann P."/>
        </authorList>
    </citation>
    <scope>NUCLEOTIDE SEQUENCE</scope>
</reference>
<sequence length="123" mass="13738">MGLLDSSDGIRGRQNHPGWNDANVITMGNLFEDFEGVYGGSESIFSGDEFLGHASENEKRTPISTVGGLWDSDTNEVICKKALLVTPENCLPTQNLSTQKRLNRKKNQRSHLMRTRSQSRTEL</sequence>
<accession>A0AAV0FX59</accession>
<feature type="compositionally biased region" description="Basic residues" evidence="1">
    <location>
        <begin position="101"/>
        <end position="114"/>
    </location>
</feature>
<dbReference type="Proteomes" id="UP001152523">
    <property type="component" value="Unassembled WGS sequence"/>
</dbReference>
<feature type="region of interest" description="Disordered" evidence="1">
    <location>
        <begin position="1"/>
        <end position="21"/>
    </location>
</feature>